<accession>A0AAN9A2R5</accession>
<organism evidence="1 2">
    <name type="scientific">Halocaridina rubra</name>
    <name type="common">Hawaiian red shrimp</name>
    <dbReference type="NCBI Taxonomy" id="373956"/>
    <lineage>
        <taxon>Eukaryota</taxon>
        <taxon>Metazoa</taxon>
        <taxon>Ecdysozoa</taxon>
        <taxon>Arthropoda</taxon>
        <taxon>Crustacea</taxon>
        <taxon>Multicrustacea</taxon>
        <taxon>Malacostraca</taxon>
        <taxon>Eumalacostraca</taxon>
        <taxon>Eucarida</taxon>
        <taxon>Decapoda</taxon>
        <taxon>Pleocyemata</taxon>
        <taxon>Caridea</taxon>
        <taxon>Atyoidea</taxon>
        <taxon>Atyidae</taxon>
        <taxon>Halocaridina</taxon>
    </lineage>
</organism>
<protein>
    <submittedName>
        <fullName evidence="1">Vitelline membrane outer layer protein 1</fullName>
    </submittedName>
</protein>
<dbReference type="Gene3D" id="2.100.10.20">
    <property type="entry name" value="Vitelline membrane outer layer protein I (VOMI)"/>
    <property type="match status" value="1"/>
</dbReference>
<dbReference type="InterPro" id="IPR005515">
    <property type="entry name" value="VOMI"/>
</dbReference>
<dbReference type="GO" id="GO:0005615">
    <property type="term" value="C:extracellular space"/>
    <property type="evidence" value="ECO:0007669"/>
    <property type="project" value="TreeGrafter"/>
</dbReference>
<reference evidence="1 2" key="1">
    <citation type="submission" date="2023-11" db="EMBL/GenBank/DDBJ databases">
        <title>Halocaridina rubra genome assembly.</title>
        <authorList>
            <person name="Smith C."/>
        </authorList>
    </citation>
    <scope>NUCLEOTIDE SEQUENCE [LARGE SCALE GENOMIC DNA]</scope>
    <source>
        <strain evidence="1">EP-1</strain>
        <tissue evidence="1">Whole</tissue>
    </source>
</reference>
<dbReference type="AlphaFoldDB" id="A0AAN9A2R5"/>
<gene>
    <name evidence="1" type="primary">VMO1_2</name>
    <name evidence="1" type="ORF">SK128_027339</name>
</gene>
<dbReference type="InterPro" id="IPR036706">
    <property type="entry name" value="VOMI_sf"/>
</dbReference>
<dbReference type="PANTHER" id="PTHR18841:SF0">
    <property type="entry name" value="VITELLINE MEMBRANE OUTER LAYER 1 HOMOLOG A-RELATED"/>
    <property type="match status" value="1"/>
</dbReference>
<proteinExistence type="predicted"/>
<feature type="non-terminal residue" evidence="1">
    <location>
        <position position="136"/>
    </location>
</feature>
<dbReference type="EMBL" id="JAXCGZ010018346">
    <property type="protein sequence ID" value="KAK7067432.1"/>
    <property type="molecule type" value="Genomic_DNA"/>
</dbReference>
<dbReference type="PANTHER" id="PTHR18841">
    <property type="entry name" value="VITELLINE MEMBRANE OUTER LAYER PROTEIN I-RELATED"/>
    <property type="match status" value="1"/>
</dbReference>
<evidence type="ECO:0000313" key="2">
    <source>
        <dbReference type="Proteomes" id="UP001381693"/>
    </source>
</evidence>
<comment type="caution">
    <text evidence="1">The sequence shown here is derived from an EMBL/GenBank/DDBJ whole genome shotgun (WGS) entry which is preliminary data.</text>
</comment>
<dbReference type="Pfam" id="PF03762">
    <property type="entry name" value="VOMI"/>
    <property type="match status" value="1"/>
</dbReference>
<dbReference type="SUPFAM" id="SSF51092">
    <property type="entry name" value="Vitelline membrane outer protein-I (VMO-I)"/>
    <property type="match status" value="1"/>
</dbReference>
<name>A0AAN9A2R5_HALRR</name>
<keyword evidence="2" id="KW-1185">Reference proteome</keyword>
<dbReference type="Proteomes" id="UP001381693">
    <property type="component" value="Unassembled WGS sequence"/>
</dbReference>
<evidence type="ECO:0000313" key="1">
    <source>
        <dbReference type="EMBL" id="KAK7067432.1"/>
    </source>
</evidence>
<sequence>MNHVLEVAEIWGDSKMLELVIVVFISNMGRAGTALQFSATYGPEDYVHVLGATQWGFWGETHVCPNGSYAYGIDLRLEEEQGLFDDDTSVNALMLHCQTPNGTHTGEVTSSQMDRGHWTGVLTCAPGTFFRGYNIK</sequence>